<feature type="signal peptide" evidence="1">
    <location>
        <begin position="1"/>
        <end position="21"/>
    </location>
</feature>
<dbReference type="InterPro" id="IPR001434">
    <property type="entry name" value="OmcB-like_DUF11"/>
</dbReference>
<organism evidence="3 4">
    <name type="scientific">Futiania mangrovi</name>
    <dbReference type="NCBI Taxonomy" id="2959716"/>
    <lineage>
        <taxon>Bacteria</taxon>
        <taxon>Pseudomonadati</taxon>
        <taxon>Pseudomonadota</taxon>
        <taxon>Alphaproteobacteria</taxon>
        <taxon>Futianiales</taxon>
        <taxon>Futianiaceae</taxon>
        <taxon>Futiania</taxon>
    </lineage>
</organism>
<feature type="domain" description="DUF11" evidence="2">
    <location>
        <begin position="44"/>
        <end position="97"/>
    </location>
</feature>
<evidence type="ECO:0000313" key="3">
    <source>
        <dbReference type="EMBL" id="MCP1335940.1"/>
    </source>
</evidence>
<gene>
    <name evidence="3" type="ORF">NJQ99_05915</name>
</gene>
<reference evidence="3" key="1">
    <citation type="submission" date="2022-06" db="EMBL/GenBank/DDBJ databases">
        <title>Isolation and Genomics of Futiania mangrovii gen. nov., sp. nov., a Rare and Metabolically-versatile member in the Class Alphaproteobacteria.</title>
        <authorList>
            <person name="Liu L."/>
            <person name="Huang W.-C."/>
            <person name="Pan J."/>
            <person name="Li J."/>
            <person name="Huang Y."/>
            <person name="Du H."/>
            <person name="Liu Y."/>
            <person name="Li M."/>
        </authorList>
    </citation>
    <scope>NUCLEOTIDE SEQUENCE</scope>
    <source>
        <strain evidence="3">FT118</strain>
    </source>
</reference>
<dbReference type="AlphaFoldDB" id="A0A9J6P8E8"/>
<dbReference type="NCBIfam" id="TIGR01451">
    <property type="entry name" value="B_ant_repeat"/>
    <property type="match status" value="1"/>
</dbReference>
<feature type="chain" id="PRO_5039890447" description="DUF11 domain-containing protein" evidence="1">
    <location>
        <begin position="22"/>
        <end position="159"/>
    </location>
</feature>
<dbReference type="InterPro" id="IPR047589">
    <property type="entry name" value="DUF11_rpt"/>
</dbReference>
<dbReference type="EMBL" id="JAMZFT010000001">
    <property type="protein sequence ID" value="MCP1335940.1"/>
    <property type="molecule type" value="Genomic_DNA"/>
</dbReference>
<comment type="caution">
    <text evidence="3">The sequence shown here is derived from an EMBL/GenBank/DDBJ whole genome shotgun (WGS) entry which is preliminary data.</text>
</comment>
<evidence type="ECO:0000256" key="1">
    <source>
        <dbReference type="SAM" id="SignalP"/>
    </source>
</evidence>
<dbReference type="RefSeq" id="WP_269331864.1">
    <property type="nucleotide sequence ID" value="NZ_JAMZFT010000001.1"/>
</dbReference>
<keyword evidence="4" id="KW-1185">Reference proteome</keyword>
<accession>A0A9J6P8E8</accession>
<dbReference type="Proteomes" id="UP001055804">
    <property type="component" value="Unassembled WGS sequence"/>
</dbReference>
<keyword evidence="1" id="KW-0732">Signal</keyword>
<evidence type="ECO:0000313" key="4">
    <source>
        <dbReference type="Proteomes" id="UP001055804"/>
    </source>
</evidence>
<name>A0A9J6P8E8_9PROT</name>
<dbReference type="Pfam" id="PF01345">
    <property type="entry name" value="DUF11"/>
    <property type="match status" value="1"/>
</dbReference>
<evidence type="ECO:0000259" key="2">
    <source>
        <dbReference type="Pfam" id="PF01345"/>
    </source>
</evidence>
<protein>
    <recommendedName>
        <fullName evidence="2">DUF11 domain-containing protein</fullName>
    </recommendedName>
</protein>
<proteinExistence type="predicted"/>
<sequence>MRRLLPVIGILASLAAAPAFANRIEVQNIPEKEVVTTNAQGEKVVTRVPATRVVPGEEVIYTIRYKNAGDKAAENIVVTSAVPEQMTYRDGTAEGAGATVLFSVDDGRTFGPWNTLFVKGPDGKDRQATAEDYTHIRFILTTPVPAETAGAVSYRAVLN</sequence>